<dbReference type="VEuPathDB" id="FungiDB:AN2486"/>
<dbReference type="EMBL" id="BN001307">
    <property type="protein sequence ID" value="CBF86953.1"/>
    <property type="molecule type" value="Genomic_DNA"/>
</dbReference>
<protein>
    <submittedName>
        <fullName evidence="1">Uncharacterized protein</fullName>
    </submittedName>
</protein>
<dbReference type="Proteomes" id="UP000000560">
    <property type="component" value="Chromosome VII"/>
</dbReference>
<dbReference type="AlphaFoldDB" id="C8VPB1"/>
<gene>
    <name evidence="1" type="ORF">ANIA_02486</name>
</gene>
<name>C8VPB1_EMENI</name>
<organism evidence="1 2">
    <name type="scientific">Emericella nidulans (strain FGSC A4 / ATCC 38163 / CBS 112.46 / NRRL 194 / M139)</name>
    <name type="common">Aspergillus nidulans</name>
    <dbReference type="NCBI Taxonomy" id="227321"/>
    <lineage>
        <taxon>Eukaryota</taxon>
        <taxon>Fungi</taxon>
        <taxon>Dikarya</taxon>
        <taxon>Ascomycota</taxon>
        <taxon>Pezizomycotina</taxon>
        <taxon>Eurotiomycetes</taxon>
        <taxon>Eurotiomycetidae</taxon>
        <taxon>Eurotiales</taxon>
        <taxon>Aspergillaceae</taxon>
        <taxon>Aspergillus</taxon>
        <taxon>Aspergillus subgen. Nidulantes</taxon>
    </lineage>
</organism>
<proteinExistence type="predicted"/>
<evidence type="ECO:0000313" key="2">
    <source>
        <dbReference type="Proteomes" id="UP000000560"/>
    </source>
</evidence>
<dbReference type="RefSeq" id="XP_050468909.1">
    <property type="nucleotide sequence ID" value="XM_050613067.1"/>
</dbReference>
<dbReference type="OrthoDB" id="2364732at2759"/>
<dbReference type="InParanoid" id="C8VPB1"/>
<evidence type="ECO:0000313" key="1">
    <source>
        <dbReference type="EMBL" id="CBF86953.1"/>
    </source>
</evidence>
<reference evidence="2" key="2">
    <citation type="journal article" date="2009" name="Fungal Genet. Biol.">
        <title>The 2008 update of the Aspergillus nidulans genome annotation: a community effort.</title>
        <authorList>
            <person name="Wortman J.R."/>
            <person name="Gilsenan J.M."/>
            <person name="Joardar V."/>
            <person name="Deegan J."/>
            <person name="Clutterbuck J."/>
            <person name="Andersen M.R."/>
            <person name="Archer D."/>
            <person name="Bencina M."/>
            <person name="Braus G."/>
            <person name="Coutinho P."/>
            <person name="von Dohren H."/>
            <person name="Doonan J."/>
            <person name="Driessen A.J."/>
            <person name="Durek P."/>
            <person name="Espeso E."/>
            <person name="Fekete E."/>
            <person name="Flipphi M."/>
            <person name="Estrada C.G."/>
            <person name="Geysens S."/>
            <person name="Goldman G."/>
            <person name="de Groot P.W."/>
            <person name="Hansen K."/>
            <person name="Harris S.D."/>
            <person name="Heinekamp T."/>
            <person name="Helmstaedt K."/>
            <person name="Henrissat B."/>
            <person name="Hofmann G."/>
            <person name="Homan T."/>
            <person name="Horio T."/>
            <person name="Horiuchi H."/>
            <person name="James S."/>
            <person name="Jones M."/>
            <person name="Karaffa L."/>
            <person name="Karanyi Z."/>
            <person name="Kato M."/>
            <person name="Keller N."/>
            <person name="Kelly D.E."/>
            <person name="Kiel J.A."/>
            <person name="Kim J.M."/>
            <person name="van der Klei I.J."/>
            <person name="Klis F.M."/>
            <person name="Kovalchuk A."/>
            <person name="Krasevec N."/>
            <person name="Kubicek C.P."/>
            <person name="Liu B."/>
            <person name="Maccabe A."/>
            <person name="Meyer V."/>
            <person name="Mirabito P."/>
            <person name="Miskei M."/>
            <person name="Mos M."/>
            <person name="Mullins J."/>
            <person name="Nelson D.R."/>
            <person name="Nielsen J."/>
            <person name="Oakley B.R."/>
            <person name="Osmani S.A."/>
            <person name="Pakula T."/>
            <person name="Paszewski A."/>
            <person name="Paulsen I."/>
            <person name="Pilsyk S."/>
            <person name="Pocsi I."/>
            <person name="Punt P.J."/>
            <person name="Ram A.F."/>
            <person name="Ren Q."/>
            <person name="Robellet X."/>
            <person name="Robson G."/>
            <person name="Seiboth B."/>
            <person name="van Solingen P."/>
            <person name="Specht T."/>
            <person name="Sun J."/>
            <person name="Taheri-Talesh N."/>
            <person name="Takeshita N."/>
            <person name="Ussery D."/>
            <person name="vanKuyk P.A."/>
            <person name="Visser H."/>
            <person name="van de Vondervoort P.J."/>
            <person name="de Vries R.P."/>
            <person name="Walton J."/>
            <person name="Xiang X."/>
            <person name="Xiong Y."/>
            <person name="Zeng A.P."/>
            <person name="Brandt B.W."/>
            <person name="Cornell M.J."/>
            <person name="van den Hondel C.A."/>
            <person name="Visser J."/>
            <person name="Oliver S.G."/>
            <person name="Turner G."/>
        </authorList>
    </citation>
    <scope>GENOME REANNOTATION</scope>
    <source>
        <strain evidence="2">FGSC A4 / ATCC 38163 / CBS 112.46 / NRRL 194 / M139</strain>
    </source>
</reference>
<dbReference type="GeneID" id="2875631"/>
<dbReference type="HOGENOM" id="CLU_053363_0_0_1"/>
<sequence length="302" mass="34621">MLYLKQGLCLTSNGHVGLITSLIHLLSSVPAIYDIVSSCQPMDWSTTSKALFSDPKKFFKSLQNLPFARGLPPSRISQQPGHASILKKAIVCDGIHESSFKNKGAELKKDLAYIWENEWLHEVKSDDDIHFVFASQIYHWYCQCLLSEEHMDTELEYDSPLQLALDAIRDFQPRQLSDAPRSLTGNISPLEDQYQKEFHRCLFPLLDGHVIMSPEYVIKAGTNGGTIDFLVAQKKWGLELLRVRDRISQHVARFEPCGQYSTMIQNEKMEQYAVLDFTDKLPQKFLPEFRGSLYHVVFSENF</sequence>
<dbReference type="KEGG" id="ani:ANIA_02486"/>
<keyword evidence="2" id="KW-1185">Reference proteome</keyword>
<accession>C8VPB1</accession>
<reference evidence="2" key="1">
    <citation type="journal article" date="2005" name="Nature">
        <title>Sequencing of Aspergillus nidulans and comparative analysis with A. fumigatus and A. oryzae.</title>
        <authorList>
            <person name="Galagan J.E."/>
            <person name="Calvo S.E."/>
            <person name="Cuomo C."/>
            <person name="Ma L.J."/>
            <person name="Wortman J.R."/>
            <person name="Batzoglou S."/>
            <person name="Lee S.I."/>
            <person name="Basturkmen M."/>
            <person name="Spevak C.C."/>
            <person name="Clutterbuck J."/>
            <person name="Kapitonov V."/>
            <person name="Jurka J."/>
            <person name="Scazzocchio C."/>
            <person name="Farman M."/>
            <person name="Butler J."/>
            <person name="Purcell S."/>
            <person name="Harris S."/>
            <person name="Braus G.H."/>
            <person name="Draht O."/>
            <person name="Busch S."/>
            <person name="D'Enfert C."/>
            <person name="Bouchier C."/>
            <person name="Goldman G.H."/>
            <person name="Bell-Pedersen D."/>
            <person name="Griffiths-Jones S."/>
            <person name="Doonan J.H."/>
            <person name="Yu J."/>
            <person name="Vienken K."/>
            <person name="Pain A."/>
            <person name="Freitag M."/>
            <person name="Selker E.U."/>
            <person name="Archer D.B."/>
            <person name="Penalva M.A."/>
            <person name="Oakley B.R."/>
            <person name="Momany M."/>
            <person name="Tanaka T."/>
            <person name="Kumagai T."/>
            <person name="Asai K."/>
            <person name="Machida M."/>
            <person name="Nierman W.C."/>
            <person name="Denning D.W."/>
            <person name="Caddick M."/>
            <person name="Hynes M."/>
            <person name="Paoletti M."/>
            <person name="Fischer R."/>
            <person name="Miller B."/>
            <person name="Dyer P."/>
            <person name="Sachs M.S."/>
            <person name="Osmani S.A."/>
            <person name="Birren B.W."/>
        </authorList>
    </citation>
    <scope>NUCLEOTIDE SEQUENCE [LARGE SCALE GENOMIC DNA]</scope>
    <source>
        <strain evidence="2">FGSC A4 / ATCC 38163 / CBS 112.46 / NRRL 194 / M139</strain>
    </source>
</reference>